<dbReference type="NCBIfam" id="TIGR00171">
    <property type="entry name" value="leuD"/>
    <property type="match status" value="1"/>
</dbReference>
<evidence type="ECO:0000256" key="6">
    <source>
        <dbReference type="ARBA" id="ARBA00022430"/>
    </source>
</evidence>
<dbReference type="CDD" id="cd01577">
    <property type="entry name" value="IPMI_Swivel"/>
    <property type="match status" value="1"/>
</dbReference>
<dbReference type="GO" id="GO:0003861">
    <property type="term" value="F:3-isopropylmalate dehydratase activity"/>
    <property type="evidence" value="ECO:0007669"/>
    <property type="project" value="UniProtKB-UniRule"/>
</dbReference>
<evidence type="ECO:0000256" key="9">
    <source>
        <dbReference type="ARBA" id="ARBA00023304"/>
    </source>
</evidence>
<sequence>MKKFTTYTGTTVPIMNDNIDTDIIIPKNYLKSVSKTGFGDYAFDPWRYNEDRTINTDFSINKDQYKNATILITGDNFGCGSSREHAAWALQDYGFHVIIAGGYSDIFYNNWLNNGHLPIILSEEYRKELSSLSPEIEVTIDLENQIIKYNGKSVPFKISDMWKERLINGQDSIDVTLKNIDKIEEYEKKFF</sequence>
<dbReference type="Pfam" id="PF00694">
    <property type="entry name" value="Aconitase_C"/>
    <property type="match status" value="1"/>
</dbReference>
<accession>A0A6N7WXD2</accession>
<dbReference type="PANTHER" id="PTHR43345">
    <property type="entry name" value="3-ISOPROPYLMALATE DEHYDRATASE SMALL SUBUNIT 2-RELATED-RELATED"/>
    <property type="match status" value="1"/>
</dbReference>
<comment type="pathway">
    <text evidence="3 10">Amino-acid biosynthesis; L-leucine biosynthesis; L-leucine from 3-methyl-2-oxobutanoate: step 2/4.</text>
</comment>
<dbReference type="InterPro" id="IPR015928">
    <property type="entry name" value="Aconitase/3IPM_dehydase_swvl"/>
</dbReference>
<evidence type="ECO:0000256" key="8">
    <source>
        <dbReference type="ARBA" id="ARBA00023239"/>
    </source>
</evidence>
<comment type="subunit">
    <text evidence="5 10">Heterodimer of LeuC and LeuD.</text>
</comment>
<evidence type="ECO:0000256" key="5">
    <source>
        <dbReference type="ARBA" id="ARBA00011271"/>
    </source>
</evidence>
<dbReference type="FunFam" id="3.20.19.10:FF:000003">
    <property type="entry name" value="3-isopropylmalate dehydratase small subunit"/>
    <property type="match status" value="1"/>
</dbReference>
<dbReference type="AlphaFoldDB" id="A0A6N7WXD2"/>
<comment type="catalytic activity">
    <reaction evidence="1 10">
        <text>(2R,3S)-3-isopropylmalate = (2S)-2-isopropylmalate</text>
        <dbReference type="Rhea" id="RHEA:32287"/>
        <dbReference type="ChEBI" id="CHEBI:1178"/>
        <dbReference type="ChEBI" id="CHEBI:35121"/>
        <dbReference type="EC" id="4.2.1.33"/>
    </reaction>
</comment>
<keyword evidence="7 10" id="KW-0028">Amino-acid biosynthesis</keyword>
<organism evidence="12 13">
    <name type="scientific">Peptostreptococcus porci</name>
    <dbReference type="NCBI Taxonomy" id="2652282"/>
    <lineage>
        <taxon>Bacteria</taxon>
        <taxon>Bacillati</taxon>
        <taxon>Bacillota</taxon>
        <taxon>Clostridia</taxon>
        <taxon>Peptostreptococcales</taxon>
        <taxon>Peptostreptococcaceae</taxon>
        <taxon>Peptostreptococcus</taxon>
    </lineage>
</organism>
<gene>
    <name evidence="10 12" type="primary">leuD</name>
    <name evidence="12" type="ORF">FYJ71_00430</name>
</gene>
<comment type="caution">
    <text evidence="12">The sequence shown here is derived from an EMBL/GenBank/DDBJ whole genome shotgun (WGS) entry which is preliminary data.</text>
</comment>
<dbReference type="NCBIfam" id="NF002458">
    <property type="entry name" value="PRK01641.1"/>
    <property type="match status" value="1"/>
</dbReference>
<dbReference type="EMBL" id="VUNE01000001">
    <property type="protein sequence ID" value="MST61448.1"/>
    <property type="molecule type" value="Genomic_DNA"/>
</dbReference>
<evidence type="ECO:0000313" key="13">
    <source>
        <dbReference type="Proteomes" id="UP000440713"/>
    </source>
</evidence>
<dbReference type="Gene3D" id="3.20.19.10">
    <property type="entry name" value="Aconitase, domain 4"/>
    <property type="match status" value="1"/>
</dbReference>
<dbReference type="GO" id="GO:0009098">
    <property type="term" value="P:L-leucine biosynthetic process"/>
    <property type="evidence" value="ECO:0007669"/>
    <property type="project" value="UniProtKB-UniRule"/>
</dbReference>
<protein>
    <recommendedName>
        <fullName evidence="10">3-isopropylmalate dehydratase small subunit</fullName>
        <ecNumber evidence="10">4.2.1.33</ecNumber>
    </recommendedName>
    <alternativeName>
        <fullName evidence="10">Alpha-IPM isomerase</fullName>
        <shortName evidence="10">IPMI</shortName>
    </alternativeName>
    <alternativeName>
        <fullName evidence="10">Isopropylmalate isomerase</fullName>
    </alternativeName>
</protein>
<dbReference type="SUPFAM" id="SSF52016">
    <property type="entry name" value="LeuD/IlvD-like"/>
    <property type="match status" value="1"/>
</dbReference>
<evidence type="ECO:0000256" key="3">
    <source>
        <dbReference type="ARBA" id="ARBA00004729"/>
    </source>
</evidence>
<comment type="similarity">
    <text evidence="4 10">Belongs to the LeuD family. LeuD type 1 subfamily.</text>
</comment>
<keyword evidence="8 10" id="KW-0456">Lyase</keyword>
<dbReference type="Proteomes" id="UP000440713">
    <property type="component" value="Unassembled WGS sequence"/>
</dbReference>
<dbReference type="InterPro" id="IPR000573">
    <property type="entry name" value="AconitaseA/IPMdHydase_ssu_swvl"/>
</dbReference>
<dbReference type="HAMAP" id="MF_01031">
    <property type="entry name" value="LeuD_type1"/>
    <property type="match status" value="1"/>
</dbReference>
<evidence type="ECO:0000256" key="1">
    <source>
        <dbReference type="ARBA" id="ARBA00000491"/>
    </source>
</evidence>
<evidence type="ECO:0000256" key="10">
    <source>
        <dbReference type="HAMAP-Rule" id="MF_01031"/>
    </source>
</evidence>
<evidence type="ECO:0000313" key="12">
    <source>
        <dbReference type="EMBL" id="MST61448.1"/>
    </source>
</evidence>
<evidence type="ECO:0000256" key="7">
    <source>
        <dbReference type="ARBA" id="ARBA00022605"/>
    </source>
</evidence>
<name>A0A6N7WXD2_9FIRM</name>
<dbReference type="InterPro" id="IPR050075">
    <property type="entry name" value="LeuD"/>
</dbReference>
<proteinExistence type="inferred from homology"/>
<keyword evidence="9 10" id="KW-0100">Branched-chain amino acid biosynthesis</keyword>
<dbReference type="GO" id="GO:0009316">
    <property type="term" value="C:3-isopropylmalate dehydratase complex"/>
    <property type="evidence" value="ECO:0007669"/>
    <property type="project" value="InterPro"/>
</dbReference>
<dbReference type="UniPathway" id="UPA00048">
    <property type="reaction ID" value="UER00071"/>
</dbReference>
<dbReference type="PANTHER" id="PTHR43345:SF5">
    <property type="entry name" value="3-ISOPROPYLMALATE DEHYDRATASE SMALL SUBUNIT"/>
    <property type="match status" value="1"/>
</dbReference>
<comment type="function">
    <text evidence="2 10">Catalyzes the isomerization between 2-isopropylmalate and 3-isopropylmalate, via the formation of 2-isopropylmaleate.</text>
</comment>
<dbReference type="EC" id="4.2.1.33" evidence="10"/>
<dbReference type="RefSeq" id="WP_154536887.1">
    <property type="nucleotide sequence ID" value="NZ_VUNE01000001.1"/>
</dbReference>
<dbReference type="InterPro" id="IPR033940">
    <property type="entry name" value="IPMI_Swivel"/>
</dbReference>
<evidence type="ECO:0000259" key="11">
    <source>
        <dbReference type="Pfam" id="PF00694"/>
    </source>
</evidence>
<feature type="domain" description="Aconitase A/isopropylmalate dehydratase small subunit swivel" evidence="11">
    <location>
        <begin position="1"/>
        <end position="123"/>
    </location>
</feature>
<evidence type="ECO:0000256" key="2">
    <source>
        <dbReference type="ARBA" id="ARBA00002695"/>
    </source>
</evidence>
<keyword evidence="6 10" id="KW-0432">Leucine biosynthesis</keyword>
<evidence type="ECO:0000256" key="4">
    <source>
        <dbReference type="ARBA" id="ARBA00009845"/>
    </source>
</evidence>
<reference evidence="12 13" key="1">
    <citation type="submission" date="2019-08" db="EMBL/GenBank/DDBJ databases">
        <title>In-depth cultivation of the pig gut microbiome towards novel bacterial diversity and tailored functional studies.</title>
        <authorList>
            <person name="Wylensek D."/>
            <person name="Hitch T.C.A."/>
            <person name="Clavel T."/>
        </authorList>
    </citation>
    <scope>NUCLEOTIDE SEQUENCE [LARGE SCALE GENOMIC DNA]</scope>
    <source>
        <strain evidence="12 13">WCA-SAB-591-4A-A</strain>
    </source>
</reference>
<dbReference type="InterPro" id="IPR004431">
    <property type="entry name" value="3-IsopropMal_deHydase_ssu"/>
</dbReference>
<keyword evidence="13" id="KW-1185">Reference proteome</keyword>